<reference evidence="9" key="2">
    <citation type="submission" date="2025-08" db="UniProtKB">
        <authorList>
            <consortium name="Ensembl"/>
        </authorList>
    </citation>
    <scope>IDENTIFICATION</scope>
</reference>
<evidence type="ECO:0000313" key="10">
    <source>
        <dbReference type="Proteomes" id="UP000265100"/>
    </source>
</evidence>
<dbReference type="GO" id="GO:0043005">
    <property type="term" value="C:neuron projection"/>
    <property type="evidence" value="ECO:0007669"/>
    <property type="project" value="TreeGrafter"/>
</dbReference>
<name>A0AAX7V856_ASTCA</name>
<dbReference type="Gene3D" id="2.60.40.10">
    <property type="entry name" value="Immunoglobulins"/>
    <property type="match status" value="3"/>
</dbReference>
<keyword evidence="3" id="KW-1015">Disulfide bond</keyword>
<reference evidence="9" key="1">
    <citation type="submission" date="2018-05" db="EMBL/GenBank/DDBJ databases">
        <authorList>
            <person name="Datahose"/>
        </authorList>
    </citation>
    <scope>NUCLEOTIDE SEQUENCE</scope>
</reference>
<organism evidence="9 10">
    <name type="scientific">Astatotilapia calliptera</name>
    <name type="common">Eastern happy</name>
    <name type="synonym">Chromis callipterus</name>
    <dbReference type="NCBI Taxonomy" id="8154"/>
    <lineage>
        <taxon>Eukaryota</taxon>
        <taxon>Metazoa</taxon>
        <taxon>Chordata</taxon>
        <taxon>Craniata</taxon>
        <taxon>Vertebrata</taxon>
        <taxon>Euteleostomi</taxon>
        <taxon>Actinopterygii</taxon>
        <taxon>Neopterygii</taxon>
        <taxon>Teleostei</taxon>
        <taxon>Neoteleostei</taxon>
        <taxon>Acanthomorphata</taxon>
        <taxon>Ovalentaria</taxon>
        <taxon>Cichlomorphae</taxon>
        <taxon>Cichliformes</taxon>
        <taxon>Cichlidae</taxon>
        <taxon>African cichlids</taxon>
        <taxon>Pseudocrenilabrinae</taxon>
        <taxon>Haplochromini</taxon>
        <taxon>Astatotilapia</taxon>
    </lineage>
</organism>
<evidence type="ECO:0000256" key="7">
    <source>
        <dbReference type="SAM" id="SignalP"/>
    </source>
</evidence>
<dbReference type="InterPro" id="IPR036179">
    <property type="entry name" value="Ig-like_dom_sf"/>
</dbReference>
<evidence type="ECO:0000259" key="8">
    <source>
        <dbReference type="PROSITE" id="PS50835"/>
    </source>
</evidence>
<evidence type="ECO:0000256" key="6">
    <source>
        <dbReference type="SAM" id="Phobius"/>
    </source>
</evidence>
<dbReference type="Pfam" id="PF00047">
    <property type="entry name" value="ig"/>
    <property type="match status" value="1"/>
</dbReference>
<dbReference type="PANTHER" id="PTHR12231:SF222">
    <property type="entry name" value="V-SET AND IMMUNOGLOBULIN DOMAIN-CONTAINING PROTEIN 10"/>
    <property type="match status" value="1"/>
</dbReference>
<dbReference type="AlphaFoldDB" id="A0AAX7V856"/>
<keyword evidence="6" id="KW-0472">Membrane</keyword>
<keyword evidence="10" id="KW-1185">Reference proteome</keyword>
<evidence type="ECO:0000256" key="4">
    <source>
        <dbReference type="ARBA" id="ARBA00023319"/>
    </source>
</evidence>
<evidence type="ECO:0000256" key="2">
    <source>
        <dbReference type="ARBA" id="ARBA00022737"/>
    </source>
</evidence>
<dbReference type="SMART" id="SM00408">
    <property type="entry name" value="IGc2"/>
    <property type="match status" value="3"/>
</dbReference>
<evidence type="ECO:0000256" key="3">
    <source>
        <dbReference type="ARBA" id="ARBA00023157"/>
    </source>
</evidence>
<feature type="compositionally biased region" description="Polar residues" evidence="5">
    <location>
        <begin position="525"/>
        <end position="540"/>
    </location>
</feature>
<keyword evidence="2" id="KW-0677">Repeat</keyword>
<dbReference type="PANTHER" id="PTHR12231">
    <property type="entry name" value="CTX-RELATED TYPE I TRANSMEMBRANE PROTEIN"/>
    <property type="match status" value="1"/>
</dbReference>
<dbReference type="PROSITE" id="PS50835">
    <property type="entry name" value="IG_LIKE"/>
    <property type="match status" value="3"/>
</dbReference>
<evidence type="ECO:0000313" key="9">
    <source>
        <dbReference type="Ensembl" id="ENSACLP00000078738.1"/>
    </source>
</evidence>
<keyword evidence="6" id="KW-0812">Transmembrane</keyword>
<feature type="transmembrane region" description="Helical" evidence="6">
    <location>
        <begin position="431"/>
        <end position="453"/>
    </location>
</feature>
<dbReference type="InterPro" id="IPR007110">
    <property type="entry name" value="Ig-like_dom"/>
</dbReference>
<evidence type="ECO:0000256" key="5">
    <source>
        <dbReference type="SAM" id="MobiDB-lite"/>
    </source>
</evidence>
<feature type="domain" description="Ig-like" evidence="8">
    <location>
        <begin position="336"/>
        <end position="424"/>
    </location>
</feature>
<dbReference type="InterPro" id="IPR013151">
    <property type="entry name" value="Immunoglobulin_dom"/>
</dbReference>
<dbReference type="InterPro" id="IPR003598">
    <property type="entry name" value="Ig_sub2"/>
</dbReference>
<keyword evidence="6" id="KW-1133">Transmembrane helix</keyword>
<keyword evidence="1 7" id="KW-0732">Signal</keyword>
<feature type="signal peptide" evidence="7">
    <location>
        <begin position="1"/>
        <end position="18"/>
    </location>
</feature>
<feature type="region of interest" description="Disordered" evidence="5">
    <location>
        <begin position="517"/>
        <end position="547"/>
    </location>
</feature>
<gene>
    <name evidence="9" type="primary">VSIG10</name>
</gene>
<protein>
    <recommendedName>
        <fullName evidence="8">Ig-like domain-containing protein</fullName>
    </recommendedName>
</protein>
<dbReference type="GeneTree" id="ENSGT00940000159876"/>
<dbReference type="SMART" id="SM00409">
    <property type="entry name" value="IG"/>
    <property type="match status" value="3"/>
</dbReference>
<feature type="domain" description="Ig-like" evidence="8">
    <location>
        <begin position="157"/>
        <end position="240"/>
    </location>
</feature>
<dbReference type="Pfam" id="PF13927">
    <property type="entry name" value="Ig_3"/>
    <property type="match status" value="2"/>
</dbReference>
<feature type="domain" description="Ig-like" evidence="8">
    <location>
        <begin position="49"/>
        <end position="138"/>
    </location>
</feature>
<keyword evidence="4" id="KW-0393">Immunoglobulin domain</keyword>
<accession>A0AAX7V856</accession>
<dbReference type="Ensembl" id="ENSACLT00000071328.1">
    <property type="protein sequence ID" value="ENSACLP00000078738.1"/>
    <property type="gene ID" value="ENSACLG00000023297.2"/>
</dbReference>
<feature type="chain" id="PRO_5044293151" description="Ig-like domain-containing protein" evidence="7">
    <location>
        <begin position="19"/>
        <end position="547"/>
    </location>
</feature>
<proteinExistence type="predicted"/>
<reference evidence="9" key="3">
    <citation type="submission" date="2025-09" db="UniProtKB">
        <authorList>
            <consortium name="Ensembl"/>
        </authorList>
    </citation>
    <scope>IDENTIFICATION</scope>
</reference>
<dbReference type="CDD" id="cd00096">
    <property type="entry name" value="Ig"/>
    <property type="match status" value="3"/>
</dbReference>
<dbReference type="InterPro" id="IPR013783">
    <property type="entry name" value="Ig-like_fold"/>
</dbReference>
<evidence type="ECO:0000256" key="1">
    <source>
        <dbReference type="ARBA" id="ARBA00022729"/>
    </source>
</evidence>
<dbReference type="SUPFAM" id="SSF48726">
    <property type="entry name" value="Immunoglobulin"/>
    <property type="match status" value="3"/>
</dbReference>
<sequence>MKVVATLALLQLYISATGEFGSTRKTQVSVKTPLQSFFFLFLSADLVTAEVSGNVSSETALSASPGDIVVLPCYSAGKVTPVVTTWTKNGREIVTGGDPTRRLIVNPDGSLNISATMPGDEGIYLCNSTLSDNSSFLARVLLQVTSGPENVSTSISPATALSNGTLYTDRGSSVTLRCSGSSYPSQHLTWAFSGDSSSNDSLVSGSGSSLEFTIQNIQPSAQGVYSCMAHNPVSNVTVISRTELLVYYVSDRHPECKWTLTQNISLVQFTCTWLEVYPTPNLRWDMGPLQVADSLNVTMSRSTLSDGQTVNCTAQPQHLGPEKEKLCSFTLELPFPEGEPMVSALEASNVTLTCTETTSKPPAITTWRKGLQLDNIESGSKYILSLEGPVFKLTIVNVTKEDEGFYFCHSENPLGLRELEVELTVKTASSAYTGAVIGIFIAALIMGSAVIIAKIVYNSRDRICLGGFGQVDDDSGDVLSLVESDDEQVFQDAVPRLPPITNGHHTTLVQIHRIPSSDHEDAETADTSPQQQEDTVQTEEPVQLVEF</sequence>
<dbReference type="InterPro" id="IPR051170">
    <property type="entry name" value="Neural/epithelial_adhesion"/>
</dbReference>
<dbReference type="Proteomes" id="UP000265100">
    <property type="component" value="Chromosome 12"/>
</dbReference>
<dbReference type="InterPro" id="IPR003599">
    <property type="entry name" value="Ig_sub"/>
</dbReference>